<feature type="region of interest" description="Disordered" evidence="1">
    <location>
        <begin position="36"/>
        <end position="59"/>
    </location>
</feature>
<protein>
    <submittedName>
        <fullName evidence="2">Uncharacterized protein</fullName>
    </submittedName>
</protein>
<feature type="compositionally biased region" description="Basic and acidic residues" evidence="1">
    <location>
        <begin position="36"/>
        <end position="47"/>
    </location>
</feature>
<dbReference type="AlphaFoldDB" id="A0AAD5RC36"/>
<reference evidence="2" key="1">
    <citation type="submission" date="2021-06" db="EMBL/GenBank/DDBJ databases">
        <title>Parelaphostrongylus tenuis whole genome reference sequence.</title>
        <authorList>
            <person name="Garwood T.J."/>
            <person name="Larsen P.A."/>
            <person name="Fountain-Jones N.M."/>
            <person name="Garbe J.R."/>
            <person name="Macchietto M.G."/>
            <person name="Kania S.A."/>
            <person name="Gerhold R.W."/>
            <person name="Richards J.E."/>
            <person name="Wolf T.M."/>
        </authorList>
    </citation>
    <scope>NUCLEOTIDE SEQUENCE</scope>
    <source>
        <strain evidence="2">MNPRO001-30</strain>
        <tissue evidence="2">Meninges</tissue>
    </source>
</reference>
<comment type="caution">
    <text evidence="2">The sequence shown here is derived from an EMBL/GenBank/DDBJ whole genome shotgun (WGS) entry which is preliminary data.</text>
</comment>
<evidence type="ECO:0000256" key="1">
    <source>
        <dbReference type="SAM" id="MobiDB-lite"/>
    </source>
</evidence>
<name>A0AAD5RC36_PARTN</name>
<organism evidence="2 3">
    <name type="scientific">Parelaphostrongylus tenuis</name>
    <name type="common">Meningeal worm</name>
    <dbReference type="NCBI Taxonomy" id="148309"/>
    <lineage>
        <taxon>Eukaryota</taxon>
        <taxon>Metazoa</taxon>
        <taxon>Ecdysozoa</taxon>
        <taxon>Nematoda</taxon>
        <taxon>Chromadorea</taxon>
        <taxon>Rhabditida</taxon>
        <taxon>Rhabditina</taxon>
        <taxon>Rhabditomorpha</taxon>
        <taxon>Strongyloidea</taxon>
        <taxon>Metastrongylidae</taxon>
        <taxon>Parelaphostrongylus</taxon>
    </lineage>
</organism>
<accession>A0AAD5RC36</accession>
<sequence>MEKVTIATKRVMVCHCESTLKGKLQADTVLKNVYSDHTEKKGDHDRPLVTNEEGLGHHK</sequence>
<gene>
    <name evidence="2" type="ORF">KIN20_035692</name>
</gene>
<dbReference type="Proteomes" id="UP001196413">
    <property type="component" value="Unassembled WGS sequence"/>
</dbReference>
<dbReference type="EMBL" id="JAHQIW010007264">
    <property type="protein sequence ID" value="KAJ1373321.1"/>
    <property type="molecule type" value="Genomic_DNA"/>
</dbReference>
<evidence type="ECO:0000313" key="3">
    <source>
        <dbReference type="Proteomes" id="UP001196413"/>
    </source>
</evidence>
<keyword evidence="3" id="KW-1185">Reference proteome</keyword>
<proteinExistence type="predicted"/>
<evidence type="ECO:0000313" key="2">
    <source>
        <dbReference type="EMBL" id="KAJ1373321.1"/>
    </source>
</evidence>